<dbReference type="GO" id="GO:0030976">
    <property type="term" value="F:thiamine pyrophosphate binding"/>
    <property type="evidence" value="ECO:0007669"/>
    <property type="project" value="InterPro"/>
</dbReference>
<dbReference type="PANTHER" id="PTHR42897">
    <property type="entry name" value="PYRUVATE SYNTHASE SUBUNIT PORB"/>
    <property type="match status" value="1"/>
</dbReference>
<dbReference type="CDD" id="cd03376">
    <property type="entry name" value="TPP_PFOR_porB_like"/>
    <property type="match status" value="1"/>
</dbReference>
<evidence type="ECO:0000256" key="1">
    <source>
        <dbReference type="ARBA" id="ARBA00023002"/>
    </source>
</evidence>
<organism evidence="3 4">
    <name type="scientific">Helicobacter bilis</name>
    <dbReference type="NCBI Taxonomy" id="37372"/>
    <lineage>
        <taxon>Bacteria</taxon>
        <taxon>Pseudomonadati</taxon>
        <taxon>Campylobacterota</taxon>
        <taxon>Epsilonproteobacteria</taxon>
        <taxon>Campylobacterales</taxon>
        <taxon>Helicobacteraceae</taxon>
        <taxon>Helicobacter</taxon>
    </lineage>
</organism>
<dbReference type="InterPro" id="IPR011766">
    <property type="entry name" value="TPP_enzyme_TPP-bd"/>
</dbReference>
<keyword evidence="1" id="KW-0560">Oxidoreductase</keyword>
<evidence type="ECO:0000259" key="2">
    <source>
        <dbReference type="Pfam" id="PF02775"/>
    </source>
</evidence>
<keyword evidence="3" id="KW-0670">Pyruvate</keyword>
<dbReference type="PANTHER" id="PTHR42897:SF2">
    <property type="entry name" value="PYRUVATE SYNTHASE SUBUNIT PORB"/>
    <property type="match status" value="1"/>
</dbReference>
<dbReference type="GO" id="GO:0016491">
    <property type="term" value="F:oxidoreductase activity"/>
    <property type="evidence" value="ECO:0007669"/>
    <property type="project" value="UniProtKB-KW"/>
</dbReference>
<dbReference type="Proteomes" id="UP000188298">
    <property type="component" value="Chromosome"/>
</dbReference>
<sequence>MTKEIKNLKQFSKSAERFEGAHLLCPGCAHGMIVREVLNAVDGPIAIGNSTGCLEVSTAVYPHTSWNVPWIHIGFENGSTAICGAEAMYKALERKGKYKGQKPKFVAFGGDGATYDIGFQWISGCFERGHDFTYICLDNEVYANTGGQRSGSTPLGASTSTTPAGKVSYGKKQKKKDLLSIMAAHGSPYVAQVAPNKWKDMNAKIKKAIDTEGPTFINAMSACTTEWKFNSNHTVEMSDLAVDSLVFPLYEIIDGHELRITYRPKKVIPVRDYLAAQGRFKHLFKPENEHIIEQFQKDVDVRWELLQRREEAKL</sequence>
<name>A0A1Q2LH09_9HELI</name>
<dbReference type="AlphaFoldDB" id="A0A1Q2LH09"/>
<dbReference type="KEGG" id="hbl:XJ32_06225"/>
<accession>A0A1Q2LH09</accession>
<dbReference type="GO" id="GO:0044281">
    <property type="term" value="P:small molecule metabolic process"/>
    <property type="evidence" value="ECO:0007669"/>
    <property type="project" value="UniProtKB-ARBA"/>
</dbReference>
<dbReference type="SUPFAM" id="SSF52518">
    <property type="entry name" value="Thiamin diphosphate-binding fold (THDP-binding)"/>
    <property type="match status" value="1"/>
</dbReference>
<gene>
    <name evidence="3" type="ORF">XJ32_06225</name>
</gene>
<feature type="domain" description="Thiamine pyrophosphate enzyme TPP-binding" evidence="2">
    <location>
        <begin position="51"/>
        <end position="218"/>
    </location>
</feature>
<dbReference type="InterPro" id="IPR029061">
    <property type="entry name" value="THDP-binding"/>
</dbReference>
<evidence type="ECO:0000313" key="4">
    <source>
        <dbReference type="Proteomes" id="UP000188298"/>
    </source>
</evidence>
<dbReference type="RefSeq" id="WP_077388711.1">
    <property type="nucleotide sequence ID" value="NZ_CP019645.1"/>
</dbReference>
<proteinExistence type="predicted"/>
<dbReference type="InterPro" id="IPR051479">
    <property type="entry name" value="PorB-like"/>
</dbReference>
<dbReference type="Pfam" id="PF02775">
    <property type="entry name" value="TPP_enzyme_C"/>
    <property type="match status" value="1"/>
</dbReference>
<reference evidence="3 4" key="1">
    <citation type="submission" date="2017-02" db="EMBL/GenBank/DDBJ databases">
        <title>Whole genome sequencing of Helicobacter bilis strain AAQJH.</title>
        <authorList>
            <person name="Conlan S."/>
            <person name="Thomas P.J."/>
            <person name="Mullikin J."/>
            <person name="Palmore T.N."/>
            <person name="Frank K.M."/>
            <person name="Segre J.A."/>
        </authorList>
    </citation>
    <scope>NUCLEOTIDE SEQUENCE [LARGE SCALE GENOMIC DNA]</scope>
    <source>
        <strain evidence="3 4">AAQJH</strain>
    </source>
</reference>
<dbReference type="Gene3D" id="3.40.50.970">
    <property type="match status" value="2"/>
</dbReference>
<evidence type="ECO:0000313" key="3">
    <source>
        <dbReference type="EMBL" id="AQQ59750.1"/>
    </source>
</evidence>
<protein>
    <submittedName>
        <fullName evidence="3">Pyruvate ferredoxin oxidoreductase</fullName>
    </submittedName>
</protein>
<dbReference type="EMBL" id="CP019645">
    <property type="protein sequence ID" value="AQQ59750.1"/>
    <property type="molecule type" value="Genomic_DNA"/>
</dbReference>